<evidence type="ECO:0000256" key="4">
    <source>
        <dbReference type="ARBA" id="ARBA00022705"/>
    </source>
</evidence>
<evidence type="ECO:0000256" key="2">
    <source>
        <dbReference type="ARBA" id="ARBA00011480"/>
    </source>
</evidence>
<dbReference type="PANTHER" id="PTHR46765:SF1">
    <property type="entry name" value="P-LOOP CONTAINING NUCLEOSIDE TRIPHOSPHATE HYDROLASES SUPERFAMILY PROTEIN"/>
    <property type="match status" value="1"/>
</dbReference>
<dbReference type="InterPro" id="IPR027417">
    <property type="entry name" value="P-loop_NTPase"/>
</dbReference>
<dbReference type="SMART" id="SM00382">
    <property type="entry name" value="AAA"/>
    <property type="match status" value="1"/>
</dbReference>
<dbReference type="InterPro" id="IPR003959">
    <property type="entry name" value="ATPase_AAA_core"/>
</dbReference>
<dbReference type="GO" id="GO:0003677">
    <property type="term" value="F:DNA binding"/>
    <property type="evidence" value="ECO:0007669"/>
    <property type="project" value="UniProtKB-KW"/>
</dbReference>
<reference evidence="13" key="1">
    <citation type="submission" date="2021-08" db="EMBL/GenBank/DDBJ databases">
        <title>WGS assembly of Ceratopteris richardii.</title>
        <authorList>
            <person name="Marchant D.B."/>
            <person name="Chen G."/>
            <person name="Jenkins J."/>
            <person name="Shu S."/>
            <person name="Leebens-Mack J."/>
            <person name="Grimwood J."/>
            <person name="Schmutz J."/>
            <person name="Soltis P."/>
            <person name="Soltis D."/>
            <person name="Chen Z.-H."/>
        </authorList>
    </citation>
    <scope>NUCLEOTIDE SEQUENCE</scope>
    <source>
        <strain evidence="13">Whitten #5841</strain>
        <tissue evidence="13">Leaf</tissue>
    </source>
</reference>
<evidence type="ECO:0000256" key="1">
    <source>
        <dbReference type="ARBA" id="ARBA00004123"/>
    </source>
</evidence>
<evidence type="ECO:0000313" key="13">
    <source>
        <dbReference type="EMBL" id="KAH7427151.1"/>
    </source>
</evidence>
<evidence type="ECO:0000256" key="10">
    <source>
        <dbReference type="ARBA" id="ARBA00043975"/>
    </source>
</evidence>
<dbReference type="SUPFAM" id="SSF52540">
    <property type="entry name" value="P-loop containing nucleoside triphosphate hydrolases"/>
    <property type="match status" value="1"/>
</dbReference>
<dbReference type="AlphaFoldDB" id="A0A8T2TU25"/>
<sequence length="952" mass="106592">MDAPDFDELQWMVQQEEEWIEHHEDEFSRDMHDSLGFEAEPSEPEFPHSAAGVVKVLPELQYNAGEKRPLSTEQELDPCKKVRTSDGVSFHDSVNNETLGKDPFSPKESEWSPTSPLEEISETSVNVDSKLPVRRLAAIKGNFMPITSPSGDRVYADVKEIEKTSDRLQSIHGAGRNSKRGTGLLCEPFEVLLEQVEQNLLMQTSTSGDCQDVSENTMTESSAHEALWVEKYAPKSFTELLSDEQTNREVLRWLKQWDKCVFGEKRTCTSVDVLTALKRHPPMFQNRGIGGREGHNNSKAGWMDIKSNSSVDSNGGIRISEDRPEERILLLCGPPGLGKTTLAHVAAKHCGYRVVEINASDDRVATTLKAKILDAVQMKSVMGDLRPNCVVIDEIDGALGGSDGKSAIDALLKIAYAGTKEHALQENENDSAFVKKTSKKKTSSDSALSRPVICICNDPYAPALRQLRQMAKVHVFTQPSVNRVVTRLKYICNSEGYKISARALTVLADHTECDIRSCLNTLQFLNKRKESLNTLDVASQVVGRKDMTRSAFDVWGEILQKRKPKQGRFSGSSAYTFGNCGQQSKELIHLHDLLANHGDFELTNSGIYDNLIHVRYQDSSLQKTVQCLELLGDSEIMDHYALRHQNFILNVYQPAIVLTIRNLVAQPEKPFMEWPKTLQRFKVDYSAKQDILKSWMMKMQPATYRNFRADCLISDLISPLLSILAPQRLRPVASQLLSQHEKEELNDLVDTMIAYGLNYKMPKNGAESFSEASGPVLEPPIIKLIQFKDYQMEHRYFSSTIRQVLSHEVDLEIIRRESVARSSRAAASTASELKRHSVAEMQEVDVPPHVKPEDVMEAAVTSAPGVTDASTHKSIKATTAARPITKPASKPTVDPFAHFRRVSSCNNGKGNVDKDARTKNALAQRDARPIFFKFNEGFTNAIRRPVLVRDLI</sequence>
<feature type="region of interest" description="Disordered" evidence="11">
    <location>
        <begin position="65"/>
        <end position="123"/>
    </location>
</feature>
<dbReference type="OrthoDB" id="2195431at2759"/>
<dbReference type="Pfam" id="PF00004">
    <property type="entry name" value="AAA"/>
    <property type="match status" value="1"/>
</dbReference>
<protein>
    <recommendedName>
        <fullName evidence="12">AAA+ ATPase domain-containing protein</fullName>
    </recommendedName>
</protein>
<comment type="similarity">
    <text evidence="10">Belongs to the activator 1 small subunits family. CTF18 subfamily.</text>
</comment>
<dbReference type="Gene3D" id="1.10.8.60">
    <property type="match status" value="1"/>
</dbReference>
<dbReference type="PANTHER" id="PTHR46765">
    <property type="entry name" value="P-LOOP CONTAINING NUCLEOSIDE TRIPHOSPHATE HYDROLASES SUPERFAMILY PROTEIN"/>
    <property type="match status" value="1"/>
</dbReference>
<dbReference type="GO" id="GO:0016887">
    <property type="term" value="F:ATP hydrolysis activity"/>
    <property type="evidence" value="ECO:0007669"/>
    <property type="project" value="InterPro"/>
</dbReference>
<dbReference type="CDD" id="cd00009">
    <property type="entry name" value="AAA"/>
    <property type="match status" value="1"/>
</dbReference>
<dbReference type="EMBL" id="CM035415">
    <property type="protein sequence ID" value="KAH7427151.1"/>
    <property type="molecule type" value="Genomic_DNA"/>
</dbReference>
<evidence type="ECO:0000256" key="9">
    <source>
        <dbReference type="ARBA" id="ARBA00023306"/>
    </source>
</evidence>
<accession>A0A8T2TU25</accession>
<evidence type="ECO:0000256" key="7">
    <source>
        <dbReference type="ARBA" id="ARBA00023125"/>
    </source>
</evidence>
<dbReference type="EMBL" id="CM035415">
    <property type="protein sequence ID" value="KAH7427152.1"/>
    <property type="molecule type" value="Genomic_DNA"/>
</dbReference>
<keyword evidence="9" id="KW-0131">Cell cycle</keyword>
<keyword evidence="3" id="KW-0934">Plastid</keyword>
<keyword evidence="7" id="KW-0238">DNA-binding</keyword>
<evidence type="ECO:0000256" key="6">
    <source>
        <dbReference type="ARBA" id="ARBA00022840"/>
    </source>
</evidence>
<evidence type="ECO:0000256" key="8">
    <source>
        <dbReference type="ARBA" id="ARBA00023242"/>
    </source>
</evidence>
<dbReference type="OMA" id="VNVMVSY"/>
<dbReference type="InterPro" id="IPR047854">
    <property type="entry name" value="RFC_lid"/>
</dbReference>
<dbReference type="Gene3D" id="3.40.50.300">
    <property type="entry name" value="P-loop containing nucleotide triphosphate hydrolases"/>
    <property type="match status" value="1"/>
</dbReference>
<dbReference type="GO" id="GO:0005634">
    <property type="term" value="C:nucleus"/>
    <property type="evidence" value="ECO:0007669"/>
    <property type="project" value="UniProtKB-SubCell"/>
</dbReference>
<keyword evidence="4" id="KW-0235">DNA replication</keyword>
<keyword evidence="6" id="KW-0067">ATP-binding</keyword>
<feature type="region of interest" description="Disordered" evidence="11">
    <location>
        <begin position="863"/>
        <end position="893"/>
    </location>
</feature>
<comment type="subcellular location">
    <subcellularLocation>
        <location evidence="1">Nucleus</location>
    </subcellularLocation>
</comment>
<evidence type="ECO:0000256" key="5">
    <source>
        <dbReference type="ARBA" id="ARBA00022741"/>
    </source>
</evidence>
<keyword evidence="3" id="KW-0150">Chloroplast</keyword>
<gene>
    <name evidence="13" type="ORF">KP509_10G031900</name>
</gene>
<dbReference type="EMBL" id="CM035415">
    <property type="protein sequence ID" value="KAH7427150.1"/>
    <property type="molecule type" value="Genomic_DNA"/>
</dbReference>
<keyword evidence="14" id="KW-1185">Reference proteome</keyword>
<dbReference type="EMBL" id="CM035415">
    <property type="protein sequence ID" value="KAH7427149.1"/>
    <property type="molecule type" value="Genomic_DNA"/>
</dbReference>
<dbReference type="Proteomes" id="UP000825935">
    <property type="component" value="Chromosome 10"/>
</dbReference>
<proteinExistence type="inferred from homology"/>
<organism evidence="13 14">
    <name type="scientific">Ceratopteris richardii</name>
    <name type="common">Triangle waterfern</name>
    <dbReference type="NCBI Taxonomy" id="49495"/>
    <lineage>
        <taxon>Eukaryota</taxon>
        <taxon>Viridiplantae</taxon>
        <taxon>Streptophyta</taxon>
        <taxon>Embryophyta</taxon>
        <taxon>Tracheophyta</taxon>
        <taxon>Polypodiopsida</taxon>
        <taxon>Polypodiidae</taxon>
        <taxon>Polypodiales</taxon>
        <taxon>Pteridineae</taxon>
        <taxon>Pteridaceae</taxon>
        <taxon>Parkerioideae</taxon>
        <taxon>Ceratopteris</taxon>
    </lineage>
</organism>
<evidence type="ECO:0000256" key="3">
    <source>
        <dbReference type="ARBA" id="ARBA00022528"/>
    </source>
</evidence>
<evidence type="ECO:0000256" key="11">
    <source>
        <dbReference type="SAM" id="MobiDB-lite"/>
    </source>
</evidence>
<dbReference type="GO" id="GO:0006260">
    <property type="term" value="P:DNA replication"/>
    <property type="evidence" value="ECO:0007669"/>
    <property type="project" value="UniProtKB-KW"/>
</dbReference>
<feature type="domain" description="AAA+ ATPase" evidence="12">
    <location>
        <begin position="325"/>
        <end position="481"/>
    </location>
</feature>
<keyword evidence="5" id="KW-0547">Nucleotide-binding</keyword>
<dbReference type="InterPro" id="IPR053016">
    <property type="entry name" value="CTF18-RFC_complex"/>
</dbReference>
<comment type="caution">
    <text evidence="13">The sequence shown here is derived from an EMBL/GenBank/DDBJ whole genome shotgun (WGS) entry which is preliminary data.</text>
</comment>
<name>A0A8T2TU25_CERRI</name>
<dbReference type="InterPro" id="IPR003593">
    <property type="entry name" value="AAA+_ATPase"/>
</dbReference>
<dbReference type="EMBL" id="CM035415">
    <property type="protein sequence ID" value="KAH7427148.1"/>
    <property type="molecule type" value="Genomic_DNA"/>
</dbReference>
<comment type="subunit">
    <text evidence="2">Heterotetramer of subunits RFC2, RFC3, RFC4 and RFC5 that can form a complex with RFC1.</text>
</comment>
<dbReference type="CDD" id="cd18140">
    <property type="entry name" value="HLD_clamp_RFC"/>
    <property type="match status" value="1"/>
</dbReference>
<evidence type="ECO:0000313" key="14">
    <source>
        <dbReference type="Proteomes" id="UP000825935"/>
    </source>
</evidence>
<evidence type="ECO:0000259" key="12">
    <source>
        <dbReference type="SMART" id="SM00382"/>
    </source>
</evidence>
<keyword evidence="8" id="KW-0539">Nucleus</keyword>
<dbReference type="GO" id="GO:0005524">
    <property type="term" value="F:ATP binding"/>
    <property type="evidence" value="ECO:0007669"/>
    <property type="project" value="UniProtKB-KW"/>
</dbReference>